<keyword evidence="3" id="KW-0413">Isomerase</keyword>
<protein>
    <submittedName>
        <fullName evidence="3">Sugar phosphate isomerase/epimerase</fullName>
    </submittedName>
</protein>
<evidence type="ECO:0000313" key="3">
    <source>
        <dbReference type="EMBL" id="UTT63208.1"/>
    </source>
</evidence>
<dbReference type="GO" id="GO:0016853">
    <property type="term" value="F:isomerase activity"/>
    <property type="evidence" value="ECO:0007669"/>
    <property type="project" value="UniProtKB-KW"/>
</dbReference>
<dbReference type="InterPro" id="IPR013022">
    <property type="entry name" value="Xyl_isomerase-like_TIM-brl"/>
</dbReference>
<dbReference type="RefSeq" id="WP_255160341.1">
    <property type="nucleotide sequence ID" value="NZ_CP101497.1"/>
</dbReference>
<evidence type="ECO:0000256" key="1">
    <source>
        <dbReference type="ARBA" id="ARBA00023277"/>
    </source>
</evidence>
<feature type="domain" description="Xylose isomerase-like TIM barrel" evidence="2">
    <location>
        <begin position="25"/>
        <end position="212"/>
    </location>
</feature>
<evidence type="ECO:0000313" key="4">
    <source>
        <dbReference type="Proteomes" id="UP001060039"/>
    </source>
</evidence>
<sequence>MPRPPVSVQLYTVRDALAADPGATLQRLADLGFRCVEPFGLTDAAETLRPALAAAGLTAPTSHATLLGGVHEAAIAAAARVGVTTLIDPYVPEERWTTRDDVAALAAELTAVARIAADHGLQVGYHNHWWELERRIDGTPALEVFANALGDEVVLELDTYWSAVGGVDPVALLGRLGERVVALHIKDGPVNREIEQQLPAGSGAMPVAEILAAAPTARPVIEFDAYAGDLFEGIAASLAAVRARGVEA</sequence>
<dbReference type="PANTHER" id="PTHR12110:SF41">
    <property type="entry name" value="INOSOSE DEHYDRATASE"/>
    <property type="match status" value="1"/>
</dbReference>
<proteinExistence type="predicted"/>
<name>A0ABY5FY67_9MICO</name>
<dbReference type="Pfam" id="PF01261">
    <property type="entry name" value="AP_endonuc_2"/>
    <property type="match status" value="1"/>
</dbReference>
<accession>A0ABY5FY67</accession>
<dbReference type="InterPro" id="IPR050312">
    <property type="entry name" value="IolE/XylAMocC-like"/>
</dbReference>
<keyword evidence="4" id="KW-1185">Reference proteome</keyword>
<dbReference type="Proteomes" id="UP001060039">
    <property type="component" value="Chromosome"/>
</dbReference>
<dbReference type="EMBL" id="CP101497">
    <property type="protein sequence ID" value="UTT63208.1"/>
    <property type="molecule type" value="Genomic_DNA"/>
</dbReference>
<dbReference type="InterPro" id="IPR036237">
    <property type="entry name" value="Xyl_isomerase-like_sf"/>
</dbReference>
<reference evidence="3" key="1">
    <citation type="submission" date="2022-07" db="EMBL/GenBank/DDBJ databases">
        <title>Taxonomic analysis of Microcella humidisoli nov. sp., isolated from riverside soil.</title>
        <authorList>
            <person name="Molina K.M."/>
            <person name="Kim S.B."/>
        </authorList>
    </citation>
    <scope>NUCLEOTIDE SEQUENCE</scope>
    <source>
        <strain evidence="3">MMS21-STM10</strain>
    </source>
</reference>
<dbReference type="PANTHER" id="PTHR12110">
    <property type="entry name" value="HYDROXYPYRUVATE ISOMERASE"/>
    <property type="match status" value="1"/>
</dbReference>
<organism evidence="3 4">
    <name type="scientific">Microcella humidisoli</name>
    <dbReference type="NCBI Taxonomy" id="2963406"/>
    <lineage>
        <taxon>Bacteria</taxon>
        <taxon>Bacillati</taxon>
        <taxon>Actinomycetota</taxon>
        <taxon>Actinomycetes</taxon>
        <taxon>Micrococcales</taxon>
        <taxon>Microbacteriaceae</taxon>
        <taxon>Microcella</taxon>
    </lineage>
</organism>
<evidence type="ECO:0000259" key="2">
    <source>
        <dbReference type="Pfam" id="PF01261"/>
    </source>
</evidence>
<dbReference type="Gene3D" id="3.20.20.150">
    <property type="entry name" value="Divalent-metal-dependent TIM barrel enzymes"/>
    <property type="match status" value="1"/>
</dbReference>
<gene>
    <name evidence="3" type="ORF">NNL39_03610</name>
</gene>
<keyword evidence="1" id="KW-0119">Carbohydrate metabolism</keyword>
<dbReference type="SUPFAM" id="SSF51658">
    <property type="entry name" value="Xylose isomerase-like"/>
    <property type="match status" value="1"/>
</dbReference>